<evidence type="ECO:0000256" key="3">
    <source>
        <dbReference type="ARBA" id="ARBA00022741"/>
    </source>
</evidence>
<evidence type="ECO:0000259" key="5">
    <source>
        <dbReference type="PROSITE" id="PS50893"/>
    </source>
</evidence>
<dbReference type="RefSeq" id="WP_158444244.1">
    <property type="nucleotide sequence ID" value="NZ_JAOAOS010000004.1"/>
</dbReference>
<sequence length="257" mass="27636">MNPAAASPVFAVAHLSKSFGGLKVNHDVSIAMAPGERLALIGPNGAGKTTFVNLVTGRIRPSAGTVRLGDEDITRLGAVARVRRGLVRTFQVTRLFPDMTPEEHVVMAILQRQGRATRILARFHGAGAAADEAADILATLGLTEVARRKVVEIAYGQQRLLEIAIAMAQRPKVLLLDEPAAGVPSTDTPLIERALERLPASLAVLMIEHDMDLVFRFARRVTVLAAGELIFQGLPADVARDDRVREAYLGSYAHAGR</sequence>
<dbReference type="InterPro" id="IPR051120">
    <property type="entry name" value="ABC_AA/LPS_Transport"/>
</dbReference>
<comment type="caution">
    <text evidence="6">The sequence shown here is derived from an EMBL/GenBank/DDBJ whole genome shotgun (WGS) entry which is preliminary data.</text>
</comment>
<evidence type="ECO:0000313" key="6">
    <source>
        <dbReference type="EMBL" id="MFC5293658.1"/>
    </source>
</evidence>
<keyword evidence="4 6" id="KW-0067">ATP-binding</keyword>
<evidence type="ECO:0000256" key="1">
    <source>
        <dbReference type="ARBA" id="ARBA00005417"/>
    </source>
</evidence>
<dbReference type="PANTHER" id="PTHR45772">
    <property type="entry name" value="CONSERVED COMPONENT OF ABC TRANSPORTER FOR NATURAL AMINO ACIDS-RELATED"/>
    <property type="match status" value="1"/>
</dbReference>
<dbReference type="InterPro" id="IPR027417">
    <property type="entry name" value="P-loop_NTPase"/>
</dbReference>
<protein>
    <submittedName>
        <fullName evidence="6">ABC transporter ATP-binding protein</fullName>
    </submittedName>
</protein>
<dbReference type="Pfam" id="PF00005">
    <property type="entry name" value="ABC_tran"/>
    <property type="match status" value="1"/>
</dbReference>
<feature type="domain" description="ABC transporter" evidence="5">
    <location>
        <begin position="10"/>
        <end position="251"/>
    </location>
</feature>
<dbReference type="InterPro" id="IPR003439">
    <property type="entry name" value="ABC_transporter-like_ATP-bd"/>
</dbReference>
<dbReference type="InterPro" id="IPR003593">
    <property type="entry name" value="AAA+_ATPase"/>
</dbReference>
<proteinExistence type="inferred from homology"/>
<gene>
    <name evidence="6" type="ORF">ACFPK2_11730</name>
</gene>
<keyword evidence="2" id="KW-0813">Transport</keyword>
<reference evidence="7" key="1">
    <citation type="journal article" date="2019" name="Int. J. Syst. Evol. Microbiol.">
        <title>The Global Catalogue of Microorganisms (GCM) 10K type strain sequencing project: providing services to taxonomists for standard genome sequencing and annotation.</title>
        <authorList>
            <consortium name="The Broad Institute Genomics Platform"/>
            <consortium name="The Broad Institute Genome Sequencing Center for Infectious Disease"/>
            <person name="Wu L."/>
            <person name="Ma J."/>
        </authorList>
    </citation>
    <scope>NUCLEOTIDE SEQUENCE [LARGE SCALE GENOMIC DNA]</scope>
    <source>
        <strain evidence="7">CGMCC 1.15643</strain>
    </source>
</reference>
<comment type="similarity">
    <text evidence="1">Belongs to the ABC transporter superfamily.</text>
</comment>
<dbReference type="PROSITE" id="PS50893">
    <property type="entry name" value="ABC_TRANSPORTER_2"/>
    <property type="match status" value="1"/>
</dbReference>
<evidence type="ECO:0000256" key="4">
    <source>
        <dbReference type="ARBA" id="ARBA00022840"/>
    </source>
</evidence>
<evidence type="ECO:0000256" key="2">
    <source>
        <dbReference type="ARBA" id="ARBA00022448"/>
    </source>
</evidence>
<dbReference type="CDD" id="cd03219">
    <property type="entry name" value="ABC_Mj1267_LivG_branched"/>
    <property type="match status" value="1"/>
</dbReference>
<dbReference type="EMBL" id="JBHSLI010000004">
    <property type="protein sequence ID" value="MFC5293658.1"/>
    <property type="molecule type" value="Genomic_DNA"/>
</dbReference>
<dbReference type="InterPro" id="IPR017871">
    <property type="entry name" value="ABC_transporter-like_CS"/>
</dbReference>
<dbReference type="InterPro" id="IPR032823">
    <property type="entry name" value="BCA_ABC_TP_C"/>
</dbReference>
<evidence type="ECO:0000313" key="7">
    <source>
        <dbReference type="Proteomes" id="UP001595976"/>
    </source>
</evidence>
<dbReference type="PANTHER" id="PTHR45772:SF2">
    <property type="entry name" value="ABC TRANSPORTER ATP-BINDING PROTEIN"/>
    <property type="match status" value="1"/>
</dbReference>
<organism evidence="6 7">
    <name type="scientific">Bosea minatitlanensis</name>
    <dbReference type="NCBI Taxonomy" id="128782"/>
    <lineage>
        <taxon>Bacteria</taxon>
        <taxon>Pseudomonadati</taxon>
        <taxon>Pseudomonadota</taxon>
        <taxon>Alphaproteobacteria</taxon>
        <taxon>Hyphomicrobiales</taxon>
        <taxon>Boseaceae</taxon>
        <taxon>Bosea</taxon>
    </lineage>
</organism>
<name>A0ABW0F440_9HYPH</name>
<dbReference type="SMART" id="SM00382">
    <property type="entry name" value="AAA"/>
    <property type="match status" value="1"/>
</dbReference>
<keyword evidence="7" id="KW-1185">Reference proteome</keyword>
<keyword evidence="3" id="KW-0547">Nucleotide-binding</keyword>
<dbReference type="GO" id="GO:0005524">
    <property type="term" value="F:ATP binding"/>
    <property type="evidence" value="ECO:0007669"/>
    <property type="project" value="UniProtKB-KW"/>
</dbReference>
<dbReference type="Proteomes" id="UP001595976">
    <property type="component" value="Unassembled WGS sequence"/>
</dbReference>
<dbReference type="Pfam" id="PF12399">
    <property type="entry name" value="BCA_ABC_TP_C"/>
    <property type="match status" value="1"/>
</dbReference>
<dbReference type="SUPFAM" id="SSF52540">
    <property type="entry name" value="P-loop containing nucleoside triphosphate hydrolases"/>
    <property type="match status" value="1"/>
</dbReference>
<accession>A0ABW0F440</accession>
<dbReference type="Gene3D" id="3.40.50.300">
    <property type="entry name" value="P-loop containing nucleotide triphosphate hydrolases"/>
    <property type="match status" value="1"/>
</dbReference>
<dbReference type="PROSITE" id="PS00211">
    <property type="entry name" value="ABC_TRANSPORTER_1"/>
    <property type="match status" value="1"/>
</dbReference>